<evidence type="ECO:0000256" key="1">
    <source>
        <dbReference type="SAM" id="SignalP"/>
    </source>
</evidence>
<organism evidence="2 3">
    <name type="scientific">Sphaerulina musiva (strain SO2202)</name>
    <name type="common">Poplar stem canker fungus</name>
    <name type="synonym">Septoria musiva</name>
    <dbReference type="NCBI Taxonomy" id="692275"/>
    <lineage>
        <taxon>Eukaryota</taxon>
        <taxon>Fungi</taxon>
        <taxon>Dikarya</taxon>
        <taxon>Ascomycota</taxon>
        <taxon>Pezizomycotina</taxon>
        <taxon>Dothideomycetes</taxon>
        <taxon>Dothideomycetidae</taxon>
        <taxon>Mycosphaerellales</taxon>
        <taxon>Mycosphaerellaceae</taxon>
        <taxon>Sphaerulina</taxon>
    </lineage>
</organism>
<keyword evidence="3" id="KW-1185">Reference proteome</keyword>
<protein>
    <submittedName>
        <fullName evidence="2">Uncharacterized protein</fullName>
    </submittedName>
</protein>
<feature type="signal peptide" evidence="1">
    <location>
        <begin position="1"/>
        <end position="20"/>
    </location>
</feature>
<accession>N1QHM0</accession>
<dbReference type="RefSeq" id="XP_016760070.1">
    <property type="nucleotide sequence ID" value="XM_016901381.1"/>
</dbReference>
<evidence type="ECO:0000313" key="2">
    <source>
        <dbReference type="EMBL" id="EMF11949.1"/>
    </source>
</evidence>
<dbReference type="AlphaFoldDB" id="N1QHM0"/>
<evidence type="ECO:0000313" key="3">
    <source>
        <dbReference type="Proteomes" id="UP000016931"/>
    </source>
</evidence>
<name>N1QHM0_SPHMS</name>
<dbReference type="HOGENOM" id="CLU_1428807_0_0_1"/>
<gene>
    <name evidence="2" type="ORF">SEPMUDRAFT_117902</name>
</gene>
<feature type="chain" id="PRO_5004109879" evidence="1">
    <location>
        <begin position="21"/>
        <end position="190"/>
    </location>
</feature>
<dbReference type="GeneID" id="27898518"/>
<dbReference type="Proteomes" id="UP000016931">
    <property type="component" value="Unassembled WGS sequence"/>
</dbReference>
<dbReference type="EMBL" id="KB456265">
    <property type="protein sequence ID" value="EMF11949.1"/>
    <property type="molecule type" value="Genomic_DNA"/>
</dbReference>
<keyword evidence="1" id="KW-0732">Signal</keyword>
<sequence>MKIATLTALFVAAAVAAAAAVIPIPSIPNNDDTVIIRATTSNGAEQNSLALPNFACYSRWLFSTGNDIISGIPFTAGQSQPSADLASRSLAHSVGLLCNRLGPSSYPTRDAVQSLLVISFNTDNSSNLIVAPFNEIANLKIRGTDIIRLELIAGYGDHDYALLWAPVQEHGIGGLRSIVFKDIGECKIHG</sequence>
<reference evidence="2 3" key="1">
    <citation type="journal article" date="2012" name="PLoS Pathog.">
        <title>Diverse lifestyles and strategies of plant pathogenesis encoded in the genomes of eighteen Dothideomycetes fungi.</title>
        <authorList>
            <person name="Ohm R.A."/>
            <person name="Feau N."/>
            <person name="Henrissat B."/>
            <person name="Schoch C.L."/>
            <person name="Horwitz B.A."/>
            <person name="Barry K.W."/>
            <person name="Condon B.J."/>
            <person name="Copeland A.C."/>
            <person name="Dhillon B."/>
            <person name="Glaser F."/>
            <person name="Hesse C.N."/>
            <person name="Kosti I."/>
            <person name="LaButti K."/>
            <person name="Lindquist E.A."/>
            <person name="Lucas S."/>
            <person name="Salamov A.A."/>
            <person name="Bradshaw R.E."/>
            <person name="Ciuffetti L."/>
            <person name="Hamelin R.C."/>
            <person name="Kema G.H.J."/>
            <person name="Lawrence C."/>
            <person name="Scott J.A."/>
            <person name="Spatafora J.W."/>
            <person name="Turgeon B.G."/>
            <person name="de Wit P.J.G.M."/>
            <person name="Zhong S."/>
            <person name="Goodwin S.B."/>
            <person name="Grigoriev I.V."/>
        </authorList>
    </citation>
    <scope>NUCLEOTIDE SEQUENCE [LARGE SCALE GENOMIC DNA]</scope>
    <source>
        <strain evidence="2 3">SO2202</strain>
    </source>
</reference>
<proteinExistence type="predicted"/>